<evidence type="ECO:0000313" key="1">
    <source>
        <dbReference type="EMBL" id="BBO85631.1"/>
    </source>
</evidence>
<dbReference type="KEGG" id="dov:DSCO28_61970"/>
<dbReference type="Proteomes" id="UP000425960">
    <property type="component" value="Chromosome"/>
</dbReference>
<sequence>MLLQNEMASPLAGEMGMKKDSARRGAISISRSVARPMLWIEFKPLCLPIRWENRVLTKDEKARRDD</sequence>
<dbReference type="AlphaFoldDB" id="A0A5K7ZZQ8"/>
<accession>A0A5K7ZZQ8</accession>
<reference evidence="1 2" key="1">
    <citation type="submission" date="2019-11" db="EMBL/GenBank/DDBJ databases">
        <title>Comparative genomics of hydrocarbon-degrading Desulfosarcina strains.</title>
        <authorList>
            <person name="Watanabe M."/>
            <person name="Kojima H."/>
            <person name="Fukui M."/>
        </authorList>
    </citation>
    <scope>NUCLEOTIDE SEQUENCE [LARGE SCALE GENOMIC DNA]</scope>
    <source>
        <strain evidence="1 2">28bB2T</strain>
    </source>
</reference>
<name>A0A5K7ZZQ8_9BACT</name>
<organism evidence="1 2">
    <name type="scientific">Desulfosarcina ovata subsp. sediminis</name>
    <dbReference type="NCBI Taxonomy" id="885957"/>
    <lineage>
        <taxon>Bacteria</taxon>
        <taxon>Pseudomonadati</taxon>
        <taxon>Thermodesulfobacteriota</taxon>
        <taxon>Desulfobacteria</taxon>
        <taxon>Desulfobacterales</taxon>
        <taxon>Desulfosarcinaceae</taxon>
        <taxon>Desulfosarcina</taxon>
    </lineage>
</organism>
<evidence type="ECO:0000313" key="2">
    <source>
        <dbReference type="Proteomes" id="UP000425960"/>
    </source>
</evidence>
<dbReference type="EMBL" id="AP021876">
    <property type="protein sequence ID" value="BBO85631.1"/>
    <property type="molecule type" value="Genomic_DNA"/>
</dbReference>
<proteinExistence type="predicted"/>
<gene>
    <name evidence="1" type="ORF">DSCO28_61970</name>
</gene>
<protein>
    <submittedName>
        <fullName evidence="1">Uncharacterized protein</fullName>
    </submittedName>
</protein>